<evidence type="ECO:0000313" key="2">
    <source>
        <dbReference type="Proteomes" id="UP000421408"/>
    </source>
</evidence>
<dbReference type="Proteomes" id="UP000421408">
    <property type="component" value="Unassembled WGS sequence"/>
</dbReference>
<accession>A0AA90UZU7</accession>
<gene>
    <name evidence="1" type="ORF">F7D74_08310</name>
</gene>
<sequence>MLQFPDITKFQRVIRRDFQHAFNPKPVKQSNSPFCAPQLILF</sequence>
<name>A0AA90UZU7_9BACT</name>
<proteinExistence type="predicted"/>
<reference evidence="2" key="1">
    <citation type="submission" date="2019-09" db="EMBL/GenBank/DDBJ databases">
        <title>Distinct polysaccharide growth profiles of human intestinal Prevotella copri isolates.</title>
        <authorList>
            <person name="Fehlner-Peach H."/>
            <person name="Magnabosco C."/>
            <person name="Raghavan V."/>
            <person name="Scher J.U."/>
            <person name="Tett A."/>
            <person name="Cox L.M."/>
            <person name="Gottsegen C."/>
            <person name="Watters A."/>
            <person name="Wiltshire- Gordon J.D."/>
            <person name="Segata N."/>
            <person name="Bonneau R."/>
            <person name="Littman D.R."/>
        </authorList>
    </citation>
    <scope>NUCLEOTIDE SEQUENCE [LARGE SCALE GENOMIC DNA]</scope>
    <source>
        <strain evidence="2">iAA108</strain>
    </source>
</reference>
<organism evidence="1 2">
    <name type="scientific">Segatella copri</name>
    <dbReference type="NCBI Taxonomy" id="165179"/>
    <lineage>
        <taxon>Bacteria</taxon>
        <taxon>Pseudomonadati</taxon>
        <taxon>Bacteroidota</taxon>
        <taxon>Bacteroidia</taxon>
        <taxon>Bacteroidales</taxon>
        <taxon>Prevotellaceae</taxon>
        <taxon>Segatella</taxon>
    </lineage>
</organism>
<dbReference type="EMBL" id="VZCC01000051">
    <property type="protein sequence ID" value="MQN83982.1"/>
    <property type="molecule type" value="Genomic_DNA"/>
</dbReference>
<comment type="caution">
    <text evidence="1">The sequence shown here is derived from an EMBL/GenBank/DDBJ whole genome shotgun (WGS) entry which is preliminary data.</text>
</comment>
<feature type="non-terminal residue" evidence="1">
    <location>
        <position position="42"/>
    </location>
</feature>
<protein>
    <submittedName>
        <fullName evidence="1">ABC transporter permease</fullName>
    </submittedName>
</protein>
<evidence type="ECO:0000313" key="1">
    <source>
        <dbReference type="EMBL" id="MQN83982.1"/>
    </source>
</evidence>
<dbReference type="AlphaFoldDB" id="A0AA90UZU7"/>